<comment type="caution">
    <text evidence="1">The sequence shown here is derived from an EMBL/GenBank/DDBJ whole genome shotgun (WGS) entry which is preliminary data.</text>
</comment>
<sequence>NQFEYIHIRANEKTFTMTESPSIL</sequence>
<dbReference type="AlphaFoldDB" id="A0A699RXE1"/>
<dbReference type="EMBL" id="BKCJ011111518">
    <property type="protein sequence ID" value="GFC87684.1"/>
    <property type="molecule type" value="Genomic_DNA"/>
</dbReference>
<proteinExistence type="predicted"/>
<feature type="non-terminal residue" evidence="1">
    <location>
        <position position="1"/>
    </location>
</feature>
<gene>
    <name evidence="1" type="ORF">Tci_859654</name>
</gene>
<evidence type="ECO:0000313" key="1">
    <source>
        <dbReference type="EMBL" id="GFC87684.1"/>
    </source>
</evidence>
<protein>
    <submittedName>
        <fullName evidence="1">Uncharacterized protein</fullName>
    </submittedName>
</protein>
<reference evidence="1" key="1">
    <citation type="journal article" date="2019" name="Sci. Rep.">
        <title>Draft genome of Tanacetum cinerariifolium, the natural source of mosquito coil.</title>
        <authorList>
            <person name="Yamashiro T."/>
            <person name="Shiraishi A."/>
            <person name="Satake H."/>
            <person name="Nakayama K."/>
        </authorList>
    </citation>
    <scope>NUCLEOTIDE SEQUENCE</scope>
</reference>
<accession>A0A699RXE1</accession>
<organism evidence="1">
    <name type="scientific">Tanacetum cinerariifolium</name>
    <name type="common">Dalmatian daisy</name>
    <name type="synonym">Chrysanthemum cinerariifolium</name>
    <dbReference type="NCBI Taxonomy" id="118510"/>
    <lineage>
        <taxon>Eukaryota</taxon>
        <taxon>Viridiplantae</taxon>
        <taxon>Streptophyta</taxon>
        <taxon>Embryophyta</taxon>
        <taxon>Tracheophyta</taxon>
        <taxon>Spermatophyta</taxon>
        <taxon>Magnoliopsida</taxon>
        <taxon>eudicotyledons</taxon>
        <taxon>Gunneridae</taxon>
        <taxon>Pentapetalae</taxon>
        <taxon>asterids</taxon>
        <taxon>campanulids</taxon>
        <taxon>Asterales</taxon>
        <taxon>Asteraceae</taxon>
        <taxon>Asteroideae</taxon>
        <taxon>Anthemideae</taxon>
        <taxon>Anthemidinae</taxon>
        <taxon>Tanacetum</taxon>
    </lineage>
</organism>
<name>A0A699RXE1_TANCI</name>